<dbReference type="AlphaFoldDB" id="F0TBG0"/>
<gene>
    <name evidence="1" type="ordered locus">Metbo_2010</name>
</gene>
<dbReference type="GeneID" id="10278470"/>
<dbReference type="HOGENOM" id="CLU_157711_1_0_2"/>
<dbReference type="RefSeq" id="WP_013645580.1">
    <property type="nucleotide sequence ID" value="NC_015216.1"/>
</dbReference>
<accession>F0TBG0</accession>
<protein>
    <recommendedName>
        <fullName evidence="3">DUF2769 domain-containing protein</fullName>
    </recommendedName>
</protein>
<reference evidence="2" key="1">
    <citation type="submission" date="2011-02" db="EMBL/GenBank/DDBJ databases">
        <title>Complete sequence of Methanobacterium sp. AL-21.</title>
        <authorList>
            <consortium name="US DOE Joint Genome Institute"/>
            <person name="Lucas S."/>
            <person name="Copeland A."/>
            <person name="Lapidus A."/>
            <person name="Cheng J.-F."/>
            <person name="Goodwin L."/>
            <person name="Pitluck S."/>
            <person name="Chertkov O."/>
            <person name="Detter J.C."/>
            <person name="Han C."/>
            <person name="Tapia R."/>
            <person name="Land M."/>
            <person name="Hauser L."/>
            <person name="Kyrpides N."/>
            <person name="Ivanova N."/>
            <person name="Mikhailova N."/>
            <person name="Pagani I."/>
            <person name="Cadillo-Quiroz H."/>
            <person name="Imachi H."/>
            <person name="Zinder S."/>
            <person name="Liu W."/>
            <person name="Woyke T."/>
        </authorList>
    </citation>
    <scope>NUCLEOTIDE SEQUENCE [LARGE SCALE GENOMIC DNA]</scope>
    <source>
        <strain evidence="2">AL-21</strain>
    </source>
</reference>
<sequence>MNKLEFSLENYEKCKCIKCPVQICSTCTVEKQQEIDPKIEAKGTDSDSVNVPGMYCVTGRSSCGDLNTKEICQCYRCQFWTEYDLLHGEPMRYFCSKGVSKPKK</sequence>
<organism evidence="1 2">
    <name type="scientific">Methanobacterium lacus (strain AL-21)</name>
    <dbReference type="NCBI Taxonomy" id="877455"/>
    <lineage>
        <taxon>Archaea</taxon>
        <taxon>Methanobacteriati</taxon>
        <taxon>Methanobacteriota</taxon>
        <taxon>Methanomada group</taxon>
        <taxon>Methanobacteria</taxon>
        <taxon>Methanobacteriales</taxon>
        <taxon>Methanobacteriaceae</taxon>
        <taxon>Methanobacterium</taxon>
    </lineage>
</organism>
<evidence type="ECO:0008006" key="3">
    <source>
        <dbReference type="Google" id="ProtNLM"/>
    </source>
</evidence>
<dbReference type="Proteomes" id="UP000007490">
    <property type="component" value="Chromosome"/>
</dbReference>
<proteinExistence type="predicted"/>
<name>F0TBG0_METLA</name>
<dbReference type="STRING" id="877455.Metbo_2010"/>
<keyword evidence="2" id="KW-1185">Reference proteome</keyword>
<dbReference type="EMBL" id="CP002551">
    <property type="protein sequence ID" value="ADZ10229.1"/>
    <property type="molecule type" value="Genomic_DNA"/>
</dbReference>
<dbReference type="eggNOG" id="arCOG03597">
    <property type="taxonomic scope" value="Archaea"/>
</dbReference>
<evidence type="ECO:0000313" key="1">
    <source>
        <dbReference type="EMBL" id="ADZ10229.1"/>
    </source>
</evidence>
<reference evidence="1 2" key="2">
    <citation type="journal article" date="2014" name="Int. J. Syst. Evol. Microbiol.">
        <title>Methanobacterium paludis sp. nov. and a novel strain of Methanobacterium lacus isolated from northern peatlands.</title>
        <authorList>
            <person name="Cadillo-Quiroz H."/>
            <person name="Brauer S.L."/>
            <person name="Goodson N."/>
            <person name="Yavitt J.B."/>
            <person name="Zinder S.H."/>
        </authorList>
    </citation>
    <scope>NUCLEOTIDE SEQUENCE [LARGE SCALE GENOMIC DNA]</scope>
    <source>
        <strain evidence="1 2">AL-21</strain>
    </source>
</reference>
<evidence type="ECO:0000313" key="2">
    <source>
        <dbReference type="Proteomes" id="UP000007490"/>
    </source>
</evidence>
<dbReference type="KEGG" id="mel:Metbo_2010"/>